<comment type="caution">
    <text evidence="2">The sequence shown here is derived from an EMBL/GenBank/DDBJ whole genome shotgun (WGS) entry which is preliminary data.</text>
</comment>
<gene>
    <name evidence="2" type="ORF">L596_017602</name>
</gene>
<sequence length="71" mass="7994">MASVQSQTDKKMEQRLEEGNKERDVDGDDFDENMSTNGAGDGNQKLLSGRLGKEFLEMQRLKSKAQMVKTL</sequence>
<reference evidence="2 3" key="2">
    <citation type="journal article" date="2019" name="G3 (Bethesda)">
        <title>Hybrid Assembly of the Genome of the Entomopathogenic Nematode Steinernema carpocapsae Identifies the X-Chromosome.</title>
        <authorList>
            <person name="Serra L."/>
            <person name="Macchietto M."/>
            <person name="Macias-Munoz A."/>
            <person name="McGill C.J."/>
            <person name="Rodriguez I.M."/>
            <person name="Rodriguez B."/>
            <person name="Murad R."/>
            <person name="Mortazavi A."/>
        </authorList>
    </citation>
    <scope>NUCLEOTIDE SEQUENCE [LARGE SCALE GENOMIC DNA]</scope>
    <source>
        <strain evidence="2 3">ALL</strain>
    </source>
</reference>
<dbReference type="EMBL" id="AZBU02000005">
    <property type="protein sequence ID" value="TKR76472.1"/>
    <property type="molecule type" value="Genomic_DNA"/>
</dbReference>
<dbReference type="Proteomes" id="UP000298663">
    <property type="component" value="Unassembled WGS sequence"/>
</dbReference>
<evidence type="ECO:0000256" key="1">
    <source>
        <dbReference type="SAM" id="MobiDB-lite"/>
    </source>
</evidence>
<proteinExistence type="predicted"/>
<protein>
    <submittedName>
        <fullName evidence="2">Uncharacterized protein</fullName>
    </submittedName>
</protein>
<feature type="region of interest" description="Disordered" evidence="1">
    <location>
        <begin position="1"/>
        <end position="46"/>
    </location>
</feature>
<feature type="compositionally biased region" description="Basic and acidic residues" evidence="1">
    <location>
        <begin position="8"/>
        <end position="24"/>
    </location>
</feature>
<name>A0A4U5N2Y8_STECR</name>
<dbReference type="AlphaFoldDB" id="A0A4U5N2Y8"/>
<keyword evidence="3" id="KW-1185">Reference proteome</keyword>
<evidence type="ECO:0000313" key="3">
    <source>
        <dbReference type="Proteomes" id="UP000298663"/>
    </source>
</evidence>
<reference evidence="2 3" key="1">
    <citation type="journal article" date="2015" name="Genome Biol.">
        <title>Comparative genomics of Steinernema reveals deeply conserved gene regulatory networks.</title>
        <authorList>
            <person name="Dillman A.R."/>
            <person name="Macchietto M."/>
            <person name="Porter C.F."/>
            <person name="Rogers A."/>
            <person name="Williams B."/>
            <person name="Antoshechkin I."/>
            <person name="Lee M.M."/>
            <person name="Goodwin Z."/>
            <person name="Lu X."/>
            <person name="Lewis E.E."/>
            <person name="Goodrich-Blair H."/>
            <person name="Stock S.P."/>
            <person name="Adams B.J."/>
            <person name="Sternberg P.W."/>
            <person name="Mortazavi A."/>
        </authorList>
    </citation>
    <scope>NUCLEOTIDE SEQUENCE [LARGE SCALE GENOMIC DNA]</scope>
    <source>
        <strain evidence="2 3">ALL</strain>
    </source>
</reference>
<evidence type="ECO:0000313" key="2">
    <source>
        <dbReference type="EMBL" id="TKR76472.1"/>
    </source>
</evidence>
<accession>A0A4U5N2Y8</accession>
<organism evidence="2 3">
    <name type="scientific">Steinernema carpocapsae</name>
    <name type="common">Entomopathogenic nematode</name>
    <dbReference type="NCBI Taxonomy" id="34508"/>
    <lineage>
        <taxon>Eukaryota</taxon>
        <taxon>Metazoa</taxon>
        <taxon>Ecdysozoa</taxon>
        <taxon>Nematoda</taxon>
        <taxon>Chromadorea</taxon>
        <taxon>Rhabditida</taxon>
        <taxon>Tylenchina</taxon>
        <taxon>Panagrolaimomorpha</taxon>
        <taxon>Strongyloidoidea</taxon>
        <taxon>Steinernematidae</taxon>
        <taxon>Steinernema</taxon>
    </lineage>
</organism>